<dbReference type="SUPFAM" id="SSF52540">
    <property type="entry name" value="P-loop containing nucleoside triphosphate hydrolases"/>
    <property type="match status" value="1"/>
</dbReference>
<dbReference type="InterPro" id="IPR051782">
    <property type="entry name" value="ABC_Transporter_VariousFunc"/>
</dbReference>
<dbReference type="SMART" id="SM00382">
    <property type="entry name" value="AAA"/>
    <property type="match status" value="1"/>
</dbReference>
<reference evidence="5 6" key="1">
    <citation type="submission" date="2019-07" db="EMBL/GenBank/DDBJ databases">
        <title>Genomic Encyclopedia of Archaeal and Bacterial Type Strains, Phase II (KMG-II): from individual species to whole genera.</title>
        <authorList>
            <person name="Goeker M."/>
        </authorList>
    </citation>
    <scope>NUCLEOTIDE SEQUENCE [LARGE SCALE GENOMIC DNA]</scope>
    <source>
        <strain evidence="5 6">DSM 18850</strain>
    </source>
</reference>
<dbReference type="InterPro" id="IPR003439">
    <property type="entry name" value="ABC_transporter-like_ATP-bd"/>
</dbReference>
<dbReference type="GO" id="GO:0016887">
    <property type="term" value="F:ATP hydrolysis activity"/>
    <property type="evidence" value="ECO:0007669"/>
    <property type="project" value="InterPro"/>
</dbReference>
<keyword evidence="3 5" id="KW-0067">ATP-binding</keyword>
<proteinExistence type="predicted"/>
<protein>
    <submittedName>
        <fullName evidence="5">ABC-2 type transport system ATP-binding protein</fullName>
    </submittedName>
</protein>
<dbReference type="GO" id="GO:0005524">
    <property type="term" value="F:ATP binding"/>
    <property type="evidence" value="ECO:0007669"/>
    <property type="project" value="UniProtKB-KW"/>
</dbReference>
<feature type="domain" description="AAA+ ATPase" evidence="4">
    <location>
        <begin position="25"/>
        <end position="202"/>
    </location>
</feature>
<dbReference type="Proteomes" id="UP000325105">
    <property type="component" value="Unassembled WGS sequence"/>
</dbReference>
<dbReference type="RefSeq" id="WP_148907503.1">
    <property type="nucleotide sequence ID" value="NZ_VNHX01000003.1"/>
</dbReference>
<keyword evidence="2" id="KW-0547">Nucleotide-binding</keyword>
<keyword evidence="6" id="KW-1185">Reference proteome</keyword>
<dbReference type="Pfam" id="PF00005">
    <property type="entry name" value="ABC_tran"/>
    <property type="match status" value="1"/>
</dbReference>
<name>A0A5S5DMD4_9SPHI</name>
<evidence type="ECO:0000313" key="5">
    <source>
        <dbReference type="EMBL" id="TYP97093.1"/>
    </source>
</evidence>
<evidence type="ECO:0000256" key="3">
    <source>
        <dbReference type="ARBA" id="ARBA00022840"/>
    </source>
</evidence>
<dbReference type="InterPro" id="IPR003593">
    <property type="entry name" value="AAA+_ATPase"/>
</dbReference>
<evidence type="ECO:0000259" key="4">
    <source>
        <dbReference type="SMART" id="SM00382"/>
    </source>
</evidence>
<dbReference type="PANTHER" id="PTHR42939:SF1">
    <property type="entry name" value="ABC TRANSPORTER ATP-BINDING PROTEIN ALBC-RELATED"/>
    <property type="match status" value="1"/>
</dbReference>
<dbReference type="InterPro" id="IPR027417">
    <property type="entry name" value="P-loop_NTPase"/>
</dbReference>
<evidence type="ECO:0000256" key="1">
    <source>
        <dbReference type="ARBA" id="ARBA00022448"/>
    </source>
</evidence>
<dbReference type="Gene3D" id="3.40.50.300">
    <property type="entry name" value="P-loop containing nucleotide triphosphate hydrolases"/>
    <property type="match status" value="1"/>
</dbReference>
<dbReference type="OrthoDB" id="9784297at2"/>
<comment type="caution">
    <text evidence="5">The sequence shown here is derived from an EMBL/GenBank/DDBJ whole genome shotgun (WGS) entry which is preliminary data.</text>
</comment>
<gene>
    <name evidence="5" type="ORF">BC792_10319</name>
</gene>
<evidence type="ECO:0000313" key="6">
    <source>
        <dbReference type="Proteomes" id="UP000325105"/>
    </source>
</evidence>
<sequence>MLEIRNLKVYYSSHLALEVPSWEPPAGIYWIHGKNGSGKSTFLKSLAGLIPYRGDILMRGFSLRKNPEKYLRLVNYSATEPVYPNFLLGRDLIHFFLSAKEGTQEQVEMMIDGFQMRDFINHQPISQYSSGMLKKLSLTLALIGQSQLILLDEPFVTLDLDTTAFLQDQIWVRRQQGATIVVAAHTDRFPLEATIVNVESGKLKF</sequence>
<accession>A0A5S5DMD4</accession>
<dbReference type="EMBL" id="VNHX01000003">
    <property type="protein sequence ID" value="TYP97093.1"/>
    <property type="molecule type" value="Genomic_DNA"/>
</dbReference>
<keyword evidence="1" id="KW-0813">Transport</keyword>
<organism evidence="5 6">
    <name type="scientific">Sphingobacterium allocomposti</name>
    <dbReference type="NCBI Taxonomy" id="415956"/>
    <lineage>
        <taxon>Bacteria</taxon>
        <taxon>Pseudomonadati</taxon>
        <taxon>Bacteroidota</taxon>
        <taxon>Sphingobacteriia</taxon>
        <taxon>Sphingobacteriales</taxon>
        <taxon>Sphingobacteriaceae</taxon>
        <taxon>Sphingobacterium</taxon>
    </lineage>
</organism>
<dbReference type="PANTHER" id="PTHR42939">
    <property type="entry name" value="ABC TRANSPORTER ATP-BINDING PROTEIN ALBC-RELATED"/>
    <property type="match status" value="1"/>
</dbReference>
<evidence type="ECO:0000256" key="2">
    <source>
        <dbReference type="ARBA" id="ARBA00022741"/>
    </source>
</evidence>
<dbReference type="AlphaFoldDB" id="A0A5S5DMD4"/>